<dbReference type="CDD" id="cd00887">
    <property type="entry name" value="MoeA"/>
    <property type="match status" value="1"/>
</dbReference>
<dbReference type="Gene3D" id="2.40.340.10">
    <property type="entry name" value="MoeA, C-terminal, domain IV"/>
    <property type="match status" value="1"/>
</dbReference>
<dbReference type="Pfam" id="PF03454">
    <property type="entry name" value="MoeA_C"/>
    <property type="match status" value="1"/>
</dbReference>
<dbReference type="Gene3D" id="3.40.980.10">
    <property type="entry name" value="MoaB/Mog-like domain"/>
    <property type="match status" value="1"/>
</dbReference>
<dbReference type="AlphaFoldDB" id="A0A0B0HFK0"/>
<comment type="similarity">
    <text evidence="4 11">Belongs to the MoeA family.</text>
</comment>
<dbReference type="InterPro" id="IPR005111">
    <property type="entry name" value="MoeA_C_domain_IV"/>
</dbReference>
<evidence type="ECO:0000256" key="4">
    <source>
        <dbReference type="ARBA" id="ARBA00010763"/>
    </source>
</evidence>
<dbReference type="PANTHER" id="PTHR10192:SF5">
    <property type="entry name" value="GEPHYRIN"/>
    <property type="match status" value="1"/>
</dbReference>
<comment type="cofactor">
    <cofactor evidence="1 11">
        <name>Mg(2+)</name>
        <dbReference type="ChEBI" id="CHEBI:18420"/>
    </cofactor>
</comment>
<dbReference type="PANTHER" id="PTHR10192">
    <property type="entry name" value="MOLYBDOPTERIN BIOSYNTHESIS PROTEIN"/>
    <property type="match status" value="1"/>
</dbReference>
<evidence type="ECO:0000256" key="7">
    <source>
        <dbReference type="ARBA" id="ARBA00022723"/>
    </source>
</evidence>
<dbReference type="EMBL" id="JRAA01000001">
    <property type="protein sequence ID" value="KHF26246.1"/>
    <property type="molecule type" value="Genomic_DNA"/>
</dbReference>
<evidence type="ECO:0000256" key="10">
    <source>
        <dbReference type="ARBA" id="ARBA00047317"/>
    </source>
</evidence>
<protein>
    <recommendedName>
        <fullName evidence="11">Molybdopterin molybdenumtransferase</fullName>
        <ecNumber evidence="11">2.10.1.1</ecNumber>
    </recommendedName>
</protein>
<comment type="function">
    <text evidence="2 11">Catalyzes the insertion of molybdate into adenylated molybdopterin with the concomitant release of AMP.</text>
</comment>
<name>A0A0B0HFK0_SOVGS</name>
<evidence type="ECO:0000256" key="9">
    <source>
        <dbReference type="ARBA" id="ARBA00023150"/>
    </source>
</evidence>
<dbReference type="Gene3D" id="3.90.105.10">
    <property type="entry name" value="Molybdopterin biosynthesis moea protein, domain 2"/>
    <property type="match status" value="1"/>
</dbReference>
<evidence type="ECO:0000256" key="8">
    <source>
        <dbReference type="ARBA" id="ARBA00022842"/>
    </source>
</evidence>
<keyword evidence="6 11" id="KW-0808">Transferase</keyword>
<dbReference type="RefSeq" id="WP_052132094.1">
    <property type="nucleotide sequence ID" value="NZ_JRAA01000001.1"/>
</dbReference>
<dbReference type="NCBIfam" id="NF045515">
    <property type="entry name" value="Glp_gephyrin"/>
    <property type="match status" value="1"/>
</dbReference>
<comment type="caution">
    <text evidence="13">The sequence shown here is derived from an EMBL/GenBank/DDBJ whole genome shotgun (WGS) entry which is preliminary data.</text>
</comment>
<dbReference type="NCBIfam" id="TIGR00177">
    <property type="entry name" value="molyb_syn"/>
    <property type="match status" value="1"/>
</dbReference>
<dbReference type="InterPro" id="IPR036135">
    <property type="entry name" value="MoeA_linker/N_sf"/>
</dbReference>
<organism evidence="13 14">
    <name type="scientific">Solemya velum gill symbiont</name>
    <dbReference type="NCBI Taxonomy" id="2340"/>
    <lineage>
        <taxon>Bacteria</taxon>
        <taxon>Pseudomonadati</taxon>
        <taxon>Pseudomonadota</taxon>
        <taxon>Gammaproteobacteria</taxon>
        <taxon>sulfur-oxidizing symbionts</taxon>
    </lineage>
</organism>
<keyword evidence="14" id="KW-1185">Reference proteome</keyword>
<evidence type="ECO:0000313" key="13">
    <source>
        <dbReference type="EMBL" id="KHF26246.1"/>
    </source>
</evidence>
<reference evidence="13 14" key="1">
    <citation type="journal article" date="2014" name="BMC Genomics">
        <title>The genome of the intracellular bacterium of the coastal bivalve, Solemya velum: a blueprint for thriving in and out of symbiosis.</title>
        <authorList>
            <person name="Dmytrenko O."/>
            <person name="Russell S.L."/>
            <person name="Loo W.T."/>
            <person name="Fontanez K.M."/>
            <person name="Liao L."/>
            <person name="Roeselers G."/>
            <person name="Sharma R."/>
            <person name="Stewart F.J."/>
            <person name="Newton I.L."/>
            <person name="Woyke T."/>
            <person name="Wu D."/>
            <person name="Lang J.M."/>
            <person name="Eisen J.A."/>
            <person name="Cavanaugh C.M."/>
        </authorList>
    </citation>
    <scope>NUCLEOTIDE SEQUENCE [LARGE SCALE GENOMIC DNA]</scope>
    <source>
        <strain evidence="13 14">WH</strain>
    </source>
</reference>
<dbReference type="Pfam" id="PF03453">
    <property type="entry name" value="MoeA_N"/>
    <property type="match status" value="1"/>
</dbReference>
<dbReference type="InterPro" id="IPR036688">
    <property type="entry name" value="MoeA_C_domain_IV_sf"/>
</dbReference>
<evidence type="ECO:0000256" key="3">
    <source>
        <dbReference type="ARBA" id="ARBA00005046"/>
    </source>
</evidence>
<dbReference type="InterPro" id="IPR005110">
    <property type="entry name" value="MoeA_linker/N"/>
</dbReference>
<accession>A0A0B0HFK0</accession>
<dbReference type="PROSITE" id="PS01079">
    <property type="entry name" value="MOCF_BIOSYNTHESIS_2"/>
    <property type="match status" value="1"/>
</dbReference>
<dbReference type="SUPFAM" id="SSF63882">
    <property type="entry name" value="MoeA N-terminal region -like"/>
    <property type="match status" value="1"/>
</dbReference>
<evidence type="ECO:0000256" key="5">
    <source>
        <dbReference type="ARBA" id="ARBA00022505"/>
    </source>
</evidence>
<dbReference type="eggNOG" id="COG0303">
    <property type="taxonomic scope" value="Bacteria"/>
</dbReference>
<dbReference type="GO" id="GO:0061599">
    <property type="term" value="F:molybdopterin molybdotransferase activity"/>
    <property type="evidence" value="ECO:0007669"/>
    <property type="project" value="UniProtKB-UniRule"/>
</dbReference>
<dbReference type="FunFam" id="3.40.980.10:FF:000004">
    <property type="entry name" value="Molybdopterin molybdenumtransferase"/>
    <property type="match status" value="1"/>
</dbReference>
<comment type="catalytic activity">
    <reaction evidence="10">
        <text>adenylyl-molybdopterin + molybdate = Mo-molybdopterin + AMP + H(+)</text>
        <dbReference type="Rhea" id="RHEA:35047"/>
        <dbReference type="ChEBI" id="CHEBI:15378"/>
        <dbReference type="ChEBI" id="CHEBI:36264"/>
        <dbReference type="ChEBI" id="CHEBI:62727"/>
        <dbReference type="ChEBI" id="CHEBI:71302"/>
        <dbReference type="ChEBI" id="CHEBI:456215"/>
        <dbReference type="EC" id="2.10.1.1"/>
    </reaction>
</comment>
<sequence length="420" mass="44859">MTTSTRDLNNSCDCDNSREKLQPLESALDALLCAAPGISDTETVPLHDAAGRILAVDLVSGIDVPPADNSAMDGYAIANADYKGEPLRISQRIPAGISPDPLEAGTAARIFTGAFIPANADAVVMQENASIGEDGSVSFCGEIRTGQNVRSRGEDITRNETILNKGRRLLPQDIGLAASVGIGEVEVYRRVRVATFFTGSELVQPGKPLEPGQIYNSNQSVLNALLSACGCELVSLGITEDTLEATIETFKQAASEADCIITSGGVSVGEEDHVRAALESLGKIDFWRVAIKPGKPVVFGQVDDTPVIGLPGNPVSVFSTFCLLARPFLLTMQQREDVMPVSHQVSAGFDWKKSGSRREFVRAQLQTDAQGRQSAILYPNQGSGVLSSTSWAHGFVEVREHKTVTTGDRVVFYPFSGLMS</sequence>
<dbReference type="GO" id="GO:0046872">
    <property type="term" value="F:metal ion binding"/>
    <property type="evidence" value="ECO:0007669"/>
    <property type="project" value="UniProtKB-UniRule"/>
</dbReference>
<keyword evidence="7 11" id="KW-0479">Metal-binding</keyword>
<evidence type="ECO:0000313" key="14">
    <source>
        <dbReference type="Proteomes" id="UP000030856"/>
    </source>
</evidence>
<proteinExistence type="inferred from homology"/>
<dbReference type="Pfam" id="PF00994">
    <property type="entry name" value="MoCF_biosynth"/>
    <property type="match status" value="1"/>
</dbReference>
<feature type="domain" description="MoaB/Mog" evidence="12">
    <location>
        <begin position="194"/>
        <end position="331"/>
    </location>
</feature>
<gene>
    <name evidence="13" type="ORF">JV46_21730</name>
</gene>
<evidence type="ECO:0000259" key="12">
    <source>
        <dbReference type="SMART" id="SM00852"/>
    </source>
</evidence>
<dbReference type="SMART" id="SM00852">
    <property type="entry name" value="MoCF_biosynth"/>
    <property type="match status" value="1"/>
</dbReference>
<dbReference type="SUPFAM" id="SSF63867">
    <property type="entry name" value="MoeA C-terminal domain-like"/>
    <property type="match status" value="1"/>
</dbReference>
<evidence type="ECO:0000256" key="6">
    <source>
        <dbReference type="ARBA" id="ARBA00022679"/>
    </source>
</evidence>
<keyword evidence="8 11" id="KW-0460">Magnesium</keyword>
<dbReference type="GO" id="GO:0006777">
    <property type="term" value="P:Mo-molybdopterin cofactor biosynthetic process"/>
    <property type="evidence" value="ECO:0007669"/>
    <property type="project" value="UniProtKB-UniRule"/>
</dbReference>
<keyword evidence="9 11" id="KW-0501">Molybdenum cofactor biosynthesis</keyword>
<dbReference type="GO" id="GO:0005829">
    <property type="term" value="C:cytosol"/>
    <property type="evidence" value="ECO:0007669"/>
    <property type="project" value="TreeGrafter"/>
</dbReference>
<dbReference type="PATRIC" id="fig|2340.3.peg.756"/>
<dbReference type="STRING" id="2340.JV46_21730"/>
<dbReference type="InterPro" id="IPR038987">
    <property type="entry name" value="MoeA-like"/>
</dbReference>
<comment type="pathway">
    <text evidence="3 11">Cofactor biosynthesis; molybdopterin biosynthesis.</text>
</comment>
<dbReference type="InterPro" id="IPR036425">
    <property type="entry name" value="MoaB/Mog-like_dom_sf"/>
</dbReference>
<dbReference type="Gene3D" id="2.170.190.11">
    <property type="entry name" value="Molybdopterin biosynthesis moea protein, domain 3"/>
    <property type="match status" value="1"/>
</dbReference>
<evidence type="ECO:0000256" key="11">
    <source>
        <dbReference type="RuleBase" id="RU365090"/>
    </source>
</evidence>
<dbReference type="Proteomes" id="UP000030856">
    <property type="component" value="Unassembled WGS sequence"/>
</dbReference>
<evidence type="ECO:0000256" key="1">
    <source>
        <dbReference type="ARBA" id="ARBA00001946"/>
    </source>
</evidence>
<dbReference type="SUPFAM" id="SSF53218">
    <property type="entry name" value="Molybdenum cofactor biosynthesis proteins"/>
    <property type="match status" value="1"/>
</dbReference>
<evidence type="ECO:0000256" key="2">
    <source>
        <dbReference type="ARBA" id="ARBA00002901"/>
    </source>
</evidence>
<dbReference type="EC" id="2.10.1.1" evidence="11"/>
<dbReference type="InterPro" id="IPR001453">
    <property type="entry name" value="MoaB/Mog_dom"/>
</dbReference>
<dbReference type="OrthoDB" id="9804758at2"/>
<dbReference type="UniPathway" id="UPA00344"/>
<dbReference type="InterPro" id="IPR008284">
    <property type="entry name" value="MoCF_biosynth_CS"/>
</dbReference>
<keyword evidence="5 11" id="KW-0500">Molybdenum</keyword>